<evidence type="ECO:0000256" key="3">
    <source>
        <dbReference type="ARBA" id="ARBA00022490"/>
    </source>
</evidence>
<keyword evidence="3" id="KW-0963">Cytoplasm</keyword>
<accession>A0A6F9D9M5</accession>
<protein>
    <submittedName>
        <fullName evidence="12">Cell division cycle-associated protein 7-like</fullName>
    </submittedName>
</protein>
<dbReference type="InterPro" id="IPR040221">
    <property type="entry name" value="CDCA7/CDA7L"/>
</dbReference>
<keyword evidence="7" id="KW-0805">Transcription regulation</keyword>
<evidence type="ECO:0000313" key="12">
    <source>
        <dbReference type="EMBL" id="CAB3229290.1"/>
    </source>
</evidence>
<evidence type="ECO:0000256" key="10">
    <source>
        <dbReference type="SAM" id="MobiDB-lite"/>
    </source>
</evidence>
<dbReference type="InterPro" id="IPR018866">
    <property type="entry name" value="Znf-4CXXC_R1"/>
</dbReference>
<keyword evidence="12" id="KW-0132">Cell division</keyword>
<keyword evidence="5" id="KW-0597">Phosphoprotein</keyword>
<dbReference type="GO" id="GO:0006355">
    <property type="term" value="P:regulation of DNA-templated transcription"/>
    <property type="evidence" value="ECO:0007669"/>
    <property type="project" value="InterPro"/>
</dbReference>
<gene>
    <name evidence="12" type="primary">Cdca7</name>
</gene>
<keyword evidence="4" id="KW-1017">Isopeptide bond</keyword>
<dbReference type="GO" id="GO:0051301">
    <property type="term" value="P:cell division"/>
    <property type="evidence" value="ECO:0007669"/>
    <property type="project" value="UniProtKB-KW"/>
</dbReference>
<dbReference type="PANTHER" id="PTHR31169:SF8">
    <property type="entry name" value="ZINC-FINGER DOMAIN OF MONOAMINE-OXIDASE A REPRESSOR R1 PROTEIN"/>
    <property type="match status" value="1"/>
</dbReference>
<name>A0A6F9D9M5_9ASCI</name>
<feature type="region of interest" description="Disordered" evidence="10">
    <location>
        <begin position="19"/>
        <end position="53"/>
    </location>
</feature>
<keyword evidence="8" id="KW-0804">Transcription</keyword>
<dbReference type="GO" id="GO:0005634">
    <property type="term" value="C:nucleus"/>
    <property type="evidence" value="ECO:0007669"/>
    <property type="project" value="UniProtKB-SubCell"/>
</dbReference>
<feature type="compositionally biased region" description="Acidic residues" evidence="10">
    <location>
        <begin position="25"/>
        <end position="53"/>
    </location>
</feature>
<reference evidence="12" key="1">
    <citation type="submission" date="2020-04" db="EMBL/GenBank/DDBJ databases">
        <authorList>
            <person name="Neveu A P."/>
        </authorList>
    </citation>
    <scope>NUCLEOTIDE SEQUENCE</scope>
    <source>
        <tissue evidence="12">Whole embryo</tissue>
    </source>
</reference>
<organism evidence="12">
    <name type="scientific">Phallusia mammillata</name>
    <dbReference type="NCBI Taxonomy" id="59560"/>
    <lineage>
        <taxon>Eukaryota</taxon>
        <taxon>Metazoa</taxon>
        <taxon>Chordata</taxon>
        <taxon>Tunicata</taxon>
        <taxon>Ascidiacea</taxon>
        <taxon>Phlebobranchia</taxon>
        <taxon>Ascidiidae</taxon>
        <taxon>Phallusia</taxon>
    </lineage>
</organism>
<proteinExistence type="evidence at transcript level"/>
<evidence type="ECO:0000256" key="9">
    <source>
        <dbReference type="ARBA" id="ARBA00023242"/>
    </source>
</evidence>
<evidence type="ECO:0000256" key="1">
    <source>
        <dbReference type="ARBA" id="ARBA00004123"/>
    </source>
</evidence>
<dbReference type="EMBL" id="LR783771">
    <property type="protein sequence ID" value="CAB3229290.1"/>
    <property type="molecule type" value="mRNA"/>
</dbReference>
<comment type="subcellular location">
    <subcellularLocation>
        <location evidence="2">Cytoplasm</location>
    </subcellularLocation>
    <subcellularLocation>
        <location evidence="1">Nucleus</location>
    </subcellularLocation>
</comment>
<evidence type="ECO:0000256" key="4">
    <source>
        <dbReference type="ARBA" id="ARBA00022499"/>
    </source>
</evidence>
<dbReference type="Pfam" id="PF10497">
    <property type="entry name" value="zf-4CXXC_R1"/>
    <property type="match status" value="1"/>
</dbReference>
<dbReference type="GO" id="GO:0005737">
    <property type="term" value="C:cytoplasm"/>
    <property type="evidence" value="ECO:0007669"/>
    <property type="project" value="UniProtKB-SubCell"/>
</dbReference>
<evidence type="ECO:0000256" key="8">
    <source>
        <dbReference type="ARBA" id="ARBA00023163"/>
    </source>
</evidence>
<keyword evidence="9" id="KW-0539">Nucleus</keyword>
<evidence type="ECO:0000256" key="6">
    <source>
        <dbReference type="ARBA" id="ARBA00022843"/>
    </source>
</evidence>
<keyword evidence="6" id="KW-0832">Ubl conjugation</keyword>
<feature type="domain" description="Zinc-finger" evidence="11">
    <location>
        <begin position="195"/>
        <end position="293"/>
    </location>
</feature>
<sequence length="304" mass="34476">MDSGTDLWTIFNQSGDTGDFLGFSDPEDSGDNNDNELSGDFDGDTDSDSDEENSLMVKRQHIQNSKKRMLNKLMKQLNENPVFCQMKTSSPKSRTKTNTRLSVKREFEVIPRMTRNRSKMFSDELLSGSFIRPLTVKFVQRKRKLSSDSENDGICEERPRPHRISVSQPHIIVPVEDVTRQMINNIAEHSVGKTYDPIKGTSCHQCRQKTIDTKSCCRFEHCVGVRGQFCGPCLLNRYGESVEEALLDPNWKCPVCRGFCNCSICRNRKGKCATGILIGLARKHGHTNVKDYLVQLENSNQEDA</sequence>
<evidence type="ECO:0000256" key="7">
    <source>
        <dbReference type="ARBA" id="ARBA00023015"/>
    </source>
</evidence>
<keyword evidence="12" id="KW-0131">Cell cycle</keyword>
<dbReference type="AlphaFoldDB" id="A0A6F9D9M5"/>
<evidence type="ECO:0000259" key="11">
    <source>
        <dbReference type="Pfam" id="PF10497"/>
    </source>
</evidence>
<evidence type="ECO:0000256" key="2">
    <source>
        <dbReference type="ARBA" id="ARBA00004496"/>
    </source>
</evidence>
<evidence type="ECO:0000256" key="5">
    <source>
        <dbReference type="ARBA" id="ARBA00022553"/>
    </source>
</evidence>
<dbReference type="PANTHER" id="PTHR31169">
    <property type="entry name" value="OS05G0300700 PROTEIN"/>
    <property type="match status" value="1"/>
</dbReference>